<evidence type="ECO:0000256" key="3">
    <source>
        <dbReference type="ARBA" id="ARBA00020987"/>
    </source>
</evidence>
<dbReference type="SUPFAM" id="SSF53335">
    <property type="entry name" value="S-adenosyl-L-methionine-dependent methyltransferases"/>
    <property type="match status" value="1"/>
</dbReference>
<evidence type="ECO:0000256" key="4">
    <source>
        <dbReference type="ARBA" id="ARBA00022603"/>
    </source>
</evidence>
<dbReference type="GO" id="GO:0035097">
    <property type="term" value="C:histone methyltransferase complex"/>
    <property type="evidence" value="ECO:0007669"/>
    <property type="project" value="UniProtKB-ARBA"/>
</dbReference>
<keyword evidence="6 11" id="KW-0949">S-adenosyl-L-methionine</keyword>
<comment type="caution">
    <text evidence="14">The sequence shown here is derived from an EMBL/GenBank/DDBJ whole genome shotgun (WGS) entry which is preliminary data.</text>
</comment>
<dbReference type="AlphaFoldDB" id="A0A2G5T3D9"/>
<keyword evidence="15" id="KW-1185">Reference proteome</keyword>
<dbReference type="GO" id="GO:0000077">
    <property type="term" value="P:DNA damage checkpoint signaling"/>
    <property type="evidence" value="ECO:0007669"/>
    <property type="project" value="TreeGrafter"/>
</dbReference>
<comment type="catalytic activity">
    <reaction evidence="10 11">
        <text>L-lysyl(79)-[histone H3] + 3 S-adenosyl-L-methionine = N(6),N(6),N(6)-trimethyl-L-lysyl(79)-[histone H3] + 3 S-adenosyl-L-homocysteine + 3 H(+)</text>
        <dbReference type="Rhea" id="RHEA:60328"/>
        <dbReference type="Rhea" id="RHEA-COMP:15549"/>
        <dbReference type="Rhea" id="RHEA-COMP:15552"/>
        <dbReference type="ChEBI" id="CHEBI:15378"/>
        <dbReference type="ChEBI" id="CHEBI:29969"/>
        <dbReference type="ChEBI" id="CHEBI:57856"/>
        <dbReference type="ChEBI" id="CHEBI:59789"/>
        <dbReference type="ChEBI" id="CHEBI:61961"/>
        <dbReference type="EC" id="2.1.1.360"/>
    </reaction>
</comment>
<dbReference type="Proteomes" id="UP000230233">
    <property type="component" value="Chromosome X"/>
</dbReference>
<dbReference type="EMBL" id="PDUG01000006">
    <property type="protein sequence ID" value="PIC21732.1"/>
    <property type="molecule type" value="Genomic_DNA"/>
</dbReference>
<feature type="region of interest" description="Disordered" evidence="12">
    <location>
        <begin position="385"/>
        <end position="404"/>
    </location>
</feature>
<evidence type="ECO:0000256" key="5">
    <source>
        <dbReference type="ARBA" id="ARBA00022679"/>
    </source>
</evidence>
<dbReference type="OrthoDB" id="443402at2759"/>
<dbReference type="InterPro" id="IPR029063">
    <property type="entry name" value="SAM-dependent_MTases_sf"/>
</dbReference>
<sequence length="404" mass="45555">MPKAQQTSSNSTNFADQPGTSQPAPTSDVRSLRSTTKRTTSSDDAGPVKKIAARTEKWSIEAVSKYGRRLDIYSNEPNAAAVIKTLFKEVYGSVLSKLNIHPLDWEQCEDSELGPFLQSFNNSVKAFRKNNPREVLLSKDNWRQTEATQFRVICDMASQLAIEDPTVLNTHYEGFSSEVYGETTLEQLQAILDHIGFTENDVFVDVGSGIGQLVTFTAAYTNMAHVSGIEVQSVPAGFAVENAKQFKRLMRHFGEQARPFTLELEDFRSEEKKTFLKEKATIIFCNNKAFEPELMAELREVLQFCQNGTNIVVTQRLETTKKDRNARGCFFTEFATTKVLDPTGGDDRSNVSWTNNKVPYYLTIVDNMKPFKEAAAKAKAEEDARLAKEMRKKNRRITNEAKKH</sequence>
<dbReference type="Pfam" id="PF08123">
    <property type="entry name" value="DOT1"/>
    <property type="match status" value="1"/>
</dbReference>
<keyword evidence="4 11" id="KW-0489">Methyltransferase</keyword>
<dbReference type="Gene3D" id="3.40.50.150">
    <property type="entry name" value="Vaccinia Virus protein VP39"/>
    <property type="match status" value="1"/>
</dbReference>
<organism evidence="14 15">
    <name type="scientific">Caenorhabditis nigoni</name>
    <dbReference type="NCBI Taxonomy" id="1611254"/>
    <lineage>
        <taxon>Eukaryota</taxon>
        <taxon>Metazoa</taxon>
        <taxon>Ecdysozoa</taxon>
        <taxon>Nematoda</taxon>
        <taxon>Chromadorea</taxon>
        <taxon>Rhabditida</taxon>
        <taxon>Rhabditina</taxon>
        <taxon>Rhabditomorpha</taxon>
        <taxon>Rhabditoidea</taxon>
        <taxon>Rhabditidae</taxon>
        <taxon>Peloderinae</taxon>
        <taxon>Caenorhabditis</taxon>
    </lineage>
</organism>
<comment type="similarity">
    <text evidence="11">Belongs to the class I-like SAM-binding methyltransferase superfamily. DOT1 family.</text>
</comment>
<evidence type="ECO:0000259" key="13">
    <source>
        <dbReference type="PROSITE" id="PS51569"/>
    </source>
</evidence>
<gene>
    <name evidence="14" type="primary">Cnig_chr_X.g26463</name>
    <name evidence="14" type="ORF">B9Z55_026463</name>
</gene>
<dbReference type="InterPro" id="IPR030445">
    <property type="entry name" value="H3-K79_meTrfase"/>
</dbReference>
<dbReference type="GO" id="GO:0006281">
    <property type="term" value="P:DNA repair"/>
    <property type="evidence" value="ECO:0007669"/>
    <property type="project" value="TreeGrafter"/>
</dbReference>
<keyword evidence="5 11" id="KW-0808">Transferase</keyword>
<feature type="domain" description="DOT1" evidence="13">
    <location>
        <begin position="60"/>
        <end position="378"/>
    </location>
</feature>
<evidence type="ECO:0000256" key="7">
    <source>
        <dbReference type="ARBA" id="ARBA00022853"/>
    </source>
</evidence>
<evidence type="ECO:0000256" key="2">
    <source>
        <dbReference type="ARBA" id="ARBA00012190"/>
    </source>
</evidence>
<dbReference type="PANTHER" id="PTHR21451">
    <property type="entry name" value="HISTONE H3 METHYLTRANSFERASE"/>
    <property type="match status" value="1"/>
</dbReference>
<reference evidence="15" key="1">
    <citation type="submission" date="2017-10" db="EMBL/GenBank/DDBJ databases">
        <title>Rapid genome shrinkage in a self-fertile nematode reveals novel sperm competition proteins.</title>
        <authorList>
            <person name="Yin D."/>
            <person name="Schwarz E.M."/>
            <person name="Thomas C.G."/>
            <person name="Felde R.L."/>
            <person name="Korf I.F."/>
            <person name="Cutter A.D."/>
            <person name="Schartner C.M."/>
            <person name="Ralston E.J."/>
            <person name="Meyer B.J."/>
            <person name="Haag E.S."/>
        </authorList>
    </citation>
    <scope>NUCLEOTIDE SEQUENCE [LARGE SCALE GENOMIC DNA]</scope>
    <source>
        <strain evidence="15">JU1422</strain>
    </source>
</reference>
<evidence type="ECO:0000256" key="11">
    <source>
        <dbReference type="RuleBase" id="RU271113"/>
    </source>
</evidence>
<feature type="compositionally biased region" description="Polar residues" evidence="12">
    <location>
        <begin position="1"/>
        <end position="29"/>
    </location>
</feature>
<evidence type="ECO:0000313" key="15">
    <source>
        <dbReference type="Proteomes" id="UP000230233"/>
    </source>
</evidence>
<comment type="miscellaneous">
    <text evidence="11">In contrast to other lysine histone methyltransferases, it does not contain a SET domain, suggesting the existence of another mechanism for methylation of lysine residues of histones.</text>
</comment>
<accession>A0A2G5T3D9</accession>
<evidence type="ECO:0000256" key="1">
    <source>
        <dbReference type="ARBA" id="ARBA00004123"/>
    </source>
</evidence>
<keyword evidence="7 11" id="KW-0156">Chromatin regulator</keyword>
<name>A0A2G5T3D9_9PELO</name>
<comment type="subcellular location">
    <subcellularLocation>
        <location evidence="1 11">Nucleus</location>
    </subcellularLocation>
</comment>
<keyword evidence="8 11" id="KW-0539">Nucleus</keyword>
<dbReference type="FunFam" id="3.40.50.150:FF:000033">
    <property type="entry name" value="Histone-lysine N-methyltransferase, H3 lysine-79 specific"/>
    <property type="match status" value="1"/>
</dbReference>
<dbReference type="GO" id="GO:0140956">
    <property type="term" value="F:histone H3K79 trimethyltransferase activity"/>
    <property type="evidence" value="ECO:0007669"/>
    <property type="project" value="UniProtKB-EC"/>
</dbReference>
<evidence type="ECO:0000256" key="9">
    <source>
        <dbReference type="ARBA" id="ARBA00029821"/>
    </source>
</evidence>
<dbReference type="STRING" id="1611254.A0A2G5T3D9"/>
<dbReference type="InterPro" id="IPR025789">
    <property type="entry name" value="DOT1_dom"/>
</dbReference>
<dbReference type="PANTHER" id="PTHR21451:SF0">
    <property type="entry name" value="HISTONE-LYSINE N-METHYLTRANSFERASE, H3 LYSINE-79 SPECIFIC"/>
    <property type="match status" value="1"/>
</dbReference>
<protein>
    <recommendedName>
        <fullName evidence="3 11">Histone-lysine N-methyltransferase, H3 lysine-79 specific</fullName>
        <ecNumber evidence="2 11">2.1.1.360</ecNumber>
    </recommendedName>
    <alternativeName>
        <fullName evidence="9 11">Histone H3-K79 methyltransferase</fullName>
    </alternativeName>
</protein>
<comment type="function">
    <text evidence="11">Histone methyltransferase that specifically trimethylates histone H3 to form H3K79me3. This methylation is required for telomere silencing and for the pachytene checkpoint during the meiotic cell cycle by allowing the recruitment of RAD9 to double strand breaks. Nucleosomes are preferred as substrate compared to free histone.</text>
</comment>
<dbReference type="EC" id="2.1.1.360" evidence="2 11"/>
<proteinExistence type="inferred from homology"/>
<dbReference type="PROSITE" id="PS51569">
    <property type="entry name" value="DOT1"/>
    <property type="match status" value="1"/>
</dbReference>
<evidence type="ECO:0000256" key="12">
    <source>
        <dbReference type="SAM" id="MobiDB-lite"/>
    </source>
</evidence>
<dbReference type="GO" id="GO:0032259">
    <property type="term" value="P:methylation"/>
    <property type="evidence" value="ECO:0007669"/>
    <property type="project" value="UniProtKB-KW"/>
</dbReference>
<feature type="region of interest" description="Disordered" evidence="12">
    <location>
        <begin position="1"/>
        <end position="48"/>
    </location>
</feature>
<evidence type="ECO:0000256" key="6">
    <source>
        <dbReference type="ARBA" id="ARBA00022691"/>
    </source>
</evidence>
<evidence type="ECO:0000256" key="10">
    <source>
        <dbReference type="ARBA" id="ARBA00047770"/>
    </source>
</evidence>
<evidence type="ECO:0000313" key="14">
    <source>
        <dbReference type="EMBL" id="PIC21732.1"/>
    </source>
</evidence>
<evidence type="ECO:0000256" key="8">
    <source>
        <dbReference type="ARBA" id="ARBA00023242"/>
    </source>
</evidence>